<dbReference type="PANTHER" id="PTHR42751:SF6">
    <property type="entry name" value="CONSERVED INTEGRAL MEMBRANE TRANSPORT PROTEIN-RELATED"/>
    <property type="match status" value="1"/>
</dbReference>
<organism evidence="10 11">
    <name type="scientific">Actinomadura latina</name>
    <dbReference type="NCBI Taxonomy" id="163603"/>
    <lineage>
        <taxon>Bacteria</taxon>
        <taxon>Bacillati</taxon>
        <taxon>Actinomycetota</taxon>
        <taxon>Actinomycetes</taxon>
        <taxon>Streptosporangiales</taxon>
        <taxon>Thermomonosporaceae</taxon>
        <taxon>Actinomadura</taxon>
    </lineage>
</organism>
<feature type="transmembrane region" description="Helical" evidence="8">
    <location>
        <begin position="147"/>
        <end position="165"/>
    </location>
</feature>
<dbReference type="RefSeq" id="WP_067640506.1">
    <property type="nucleotide sequence ID" value="NZ_JAAXPI010000084.1"/>
</dbReference>
<evidence type="ECO:0000256" key="8">
    <source>
        <dbReference type="SAM" id="Phobius"/>
    </source>
</evidence>
<protein>
    <submittedName>
        <fullName evidence="10">Cation:proton antiporter</fullName>
    </submittedName>
</protein>
<evidence type="ECO:0000256" key="4">
    <source>
        <dbReference type="ARBA" id="ARBA00022692"/>
    </source>
</evidence>
<evidence type="ECO:0000256" key="7">
    <source>
        <dbReference type="SAM" id="MobiDB-lite"/>
    </source>
</evidence>
<dbReference type="Proteomes" id="UP000579250">
    <property type="component" value="Unassembled WGS sequence"/>
</dbReference>
<comment type="caution">
    <text evidence="10">The sequence shown here is derived from an EMBL/GenBank/DDBJ whole genome shotgun (WGS) entry which is preliminary data.</text>
</comment>
<dbReference type="GO" id="GO:0015297">
    <property type="term" value="F:antiporter activity"/>
    <property type="evidence" value="ECO:0007669"/>
    <property type="project" value="InterPro"/>
</dbReference>
<dbReference type="GO" id="GO:1902600">
    <property type="term" value="P:proton transmembrane transport"/>
    <property type="evidence" value="ECO:0007669"/>
    <property type="project" value="InterPro"/>
</dbReference>
<feature type="transmembrane region" description="Helical" evidence="8">
    <location>
        <begin position="103"/>
        <end position="126"/>
    </location>
</feature>
<evidence type="ECO:0000256" key="3">
    <source>
        <dbReference type="ARBA" id="ARBA00022448"/>
    </source>
</evidence>
<evidence type="ECO:0000256" key="6">
    <source>
        <dbReference type="ARBA" id="ARBA00023136"/>
    </source>
</evidence>
<gene>
    <name evidence="10" type="ORF">HGB48_32750</name>
</gene>
<keyword evidence="6 8" id="KW-0472">Membrane</keyword>
<feature type="transmembrane region" description="Helical" evidence="8">
    <location>
        <begin position="265"/>
        <end position="283"/>
    </location>
</feature>
<sequence>MHSAVQLIELGAIILALGLLGAVSVRFSISPIPLYLIAGLAFGSGGILPLTTSEEFVSIGAEVGVILLLFTLGLEYTASELVGTLRTSAPTGLADLALNATPGVAVALLLGWGPVAAVAMGGITYVTSSGITAKVIGDLGWIGNRETPALLSVLVFEDLAMAAYLPILTALLAGAGLLGGAAALGIAAATITVILFIALRHGKLVERFVASPSEEVLLLKVLGLTLLVAGIAQQLQVSAAVGAFLVGIALSGTLAHTAQKLLAPLRDLFAAVFFVFFGLHTDPGDLPPVLGIAALLAAAGILTKMGTGWIAARRAGVATTGRLRAGAALVPRGEFNIVIAGLAVSAGTNPRLGPLAAAYVLILAVAGPVLARGTEPLTARLRSRRAQRRAPQTDDDVPVIARPVHTGDTGPTPTIS</sequence>
<dbReference type="PANTHER" id="PTHR42751">
    <property type="entry name" value="SODIUM/HYDROGEN EXCHANGER FAMILY/TRKA DOMAIN PROTEIN"/>
    <property type="match status" value="1"/>
</dbReference>
<dbReference type="EMBL" id="JAAXPI010000084">
    <property type="protein sequence ID" value="NKZ08471.1"/>
    <property type="molecule type" value="Genomic_DNA"/>
</dbReference>
<dbReference type="InterPro" id="IPR006153">
    <property type="entry name" value="Cation/H_exchanger_TM"/>
</dbReference>
<accession>A0A846Z7X8</accession>
<feature type="transmembrane region" description="Helical" evidence="8">
    <location>
        <begin position="32"/>
        <end position="51"/>
    </location>
</feature>
<evidence type="ECO:0000313" key="11">
    <source>
        <dbReference type="Proteomes" id="UP000579250"/>
    </source>
</evidence>
<comment type="subcellular location">
    <subcellularLocation>
        <location evidence="1">Membrane</location>
        <topology evidence="1">Multi-pass membrane protein</topology>
    </subcellularLocation>
</comment>
<dbReference type="Pfam" id="PF00999">
    <property type="entry name" value="Na_H_Exchanger"/>
    <property type="match status" value="1"/>
</dbReference>
<keyword evidence="11" id="KW-1185">Reference proteome</keyword>
<dbReference type="GO" id="GO:0016020">
    <property type="term" value="C:membrane"/>
    <property type="evidence" value="ECO:0007669"/>
    <property type="project" value="UniProtKB-SubCell"/>
</dbReference>
<comment type="similarity">
    <text evidence="2">Belongs to the monovalent cation:proton antiporter 2 (CPA2) transporter (TC 2.A.37) family.</text>
</comment>
<evidence type="ECO:0000256" key="5">
    <source>
        <dbReference type="ARBA" id="ARBA00022989"/>
    </source>
</evidence>
<reference evidence="10 11" key="1">
    <citation type="submission" date="2020-04" db="EMBL/GenBank/DDBJ databases">
        <title>MicrobeNet Type strains.</title>
        <authorList>
            <person name="Nicholson A.C."/>
        </authorList>
    </citation>
    <scope>NUCLEOTIDE SEQUENCE [LARGE SCALE GENOMIC DNA]</scope>
    <source>
        <strain evidence="10 11">ATCC BAA-277</strain>
    </source>
</reference>
<feature type="transmembrane region" description="Helical" evidence="8">
    <location>
        <begin position="7"/>
        <end position="26"/>
    </location>
</feature>
<dbReference type="InterPro" id="IPR038770">
    <property type="entry name" value="Na+/solute_symporter_sf"/>
</dbReference>
<dbReference type="AlphaFoldDB" id="A0A846Z7X8"/>
<feature type="transmembrane region" description="Helical" evidence="8">
    <location>
        <begin position="239"/>
        <end position="258"/>
    </location>
</feature>
<keyword evidence="3" id="KW-0813">Transport</keyword>
<keyword evidence="4 8" id="KW-0812">Transmembrane</keyword>
<feature type="transmembrane region" description="Helical" evidence="8">
    <location>
        <begin position="63"/>
        <end position="83"/>
    </location>
</feature>
<feature type="transmembrane region" description="Helical" evidence="8">
    <location>
        <begin position="217"/>
        <end position="233"/>
    </location>
</feature>
<evidence type="ECO:0000259" key="9">
    <source>
        <dbReference type="Pfam" id="PF00999"/>
    </source>
</evidence>
<name>A0A846Z7X8_9ACTN</name>
<feature type="transmembrane region" description="Helical" evidence="8">
    <location>
        <begin position="323"/>
        <end position="344"/>
    </location>
</feature>
<feature type="transmembrane region" description="Helical" evidence="8">
    <location>
        <begin position="356"/>
        <end position="374"/>
    </location>
</feature>
<feature type="transmembrane region" description="Helical" evidence="8">
    <location>
        <begin position="289"/>
        <end position="311"/>
    </location>
</feature>
<feature type="transmembrane region" description="Helical" evidence="8">
    <location>
        <begin position="171"/>
        <end position="197"/>
    </location>
</feature>
<evidence type="ECO:0000313" key="10">
    <source>
        <dbReference type="EMBL" id="NKZ08471.1"/>
    </source>
</evidence>
<proteinExistence type="inferred from homology"/>
<dbReference type="Gene3D" id="1.20.1530.20">
    <property type="match status" value="1"/>
</dbReference>
<feature type="domain" description="Cation/H+ exchanger transmembrane" evidence="9">
    <location>
        <begin position="15"/>
        <end position="368"/>
    </location>
</feature>
<evidence type="ECO:0000256" key="1">
    <source>
        <dbReference type="ARBA" id="ARBA00004141"/>
    </source>
</evidence>
<evidence type="ECO:0000256" key="2">
    <source>
        <dbReference type="ARBA" id="ARBA00005551"/>
    </source>
</evidence>
<feature type="region of interest" description="Disordered" evidence="7">
    <location>
        <begin position="381"/>
        <end position="416"/>
    </location>
</feature>
<keyword evidence="5 8" id="KW-1133">Transmembrane helix</keyword>